<dbReference type="PRINTS" id="PR01021">
    <property type="entry name" value="OMPADOMAIN"/>
</dbReference>
<protein>
    <submittedName>
        <fullName evidence="8">OOP family OmpA-OmpF porin</fullName>
    </submittedName>
</protein>
<dbReference type="SUPFAM" id="SSF103088">
    <property type="entry name" value="OmpA-like"/>
    <property type="match status" value="1"/>
</dbReference>
<keyword evidence="6" id="KW-0732">Signal</keyword>
<evidence type="ECO:0000256" key="5">
    <source>
        <dbReference type="SAM" id="MobiDB-lite"/>
    </source>
</evidence>
<dbReference type="InterPro" id="IPR006665">
    <property type="entry name" value="OmpA-like"/>
</dbReference>
<sequence length="655" mass="68474">MRRLIPLFAFVLAAALCAVSARVAVAVVEGASTRSVREALAEFDWTRVQADGLQVVIEGEAPSEADRFRAISAAGGVVEASRVIDAMSVAAAEPIEVPDFAVEILRNDSGVSLIGLVPASTDREAMTRAIGRIAGGATVTDLLDEADYPLPEDWNAALRFAIETLETLPRAKISVGAGHVAIETIADSPEEQRELITTLEAEAPEEVELDLSVSAPRPVITPFTLRFVMEEDGTAHFDACSADTEEARARIVEAAIEAGVPGPATCRLGLGVPSTRWGEAVARGIAAVQALGGGTLTFSDADVSLVAPMGTAPALFDEVVGDLTGDLPDLFALEAELPETPEPQPEGPPQFTATLPEEGPLRLRGRMPDAQAKQTAAQLARAEFGAEISDGTRLAQDLPGDWSLRVLTGLSALAELSNGTLTVTPEGIDLRGQTGNADASDEIAVMVADRLGPAAELALDVTYVEALDPIAGLPSPQECVQQIRFVSQAQKITFDPGSASITAGTRPVVDQIAEILQRCPNIELEVAGYTDSQGSEGGNQRLSQRRADAVLDTLRQARVPVAAFEAVGYGEADPIADNATEEGREANRRIEFNLIGASAEAAEAESEAEDAAPGDAEAEAEDSETAEGEADTAQDAAEAPGLPRARPDDLDVSGE</sequence>
<dbReference type="InterPro" id="IPR007055">
    <property type="entry name" value="BON_dom"/>
</dbReference>
<comment type="subcellular location">
    <subcellularLocation>
        <location evidence="1">Cell outer membrane</location>
    </subcellularLocation>
</comment>
<name>A0A318T3G1_9RHOB</name>
<dbReference type="PROSITE" id="PS51123">
    <property type="entry name" value="OMPA_2"/>
    <property type="match status" value="1"/>
</dbReference>
<reference evidence="8 9" key="1">
    <citation type="submission" date="2018-06" db="EMBL/GenBank/DDBJ databases">
        <title>Genomic Encyclopedia of Type Strains, Phase III (KMG-III): the genomes of soil and plant-associated and newly described type strains.</title>
        <authorList>
            <person name="Whitman W."/>
        </authorList>
    </citation>
    <scope>NUCLEOTIDE SEQUENCE [LARGE SCALE GENOMIC DNA]</scope>
    <source>
        <strain evidence="8 9">CECT 9025</strain>
    </source>
</reference>
<feature type="chain" id="PRO_5016411098" evidence="6">
    <location>
        <begin position="27"/>
        <end position="655"/>
    </location>
</feature>
<comment type="caution">
    <text evidence="8">The sequence shown here is derived from an EMBL/GenBank/DDBJ whole genome shotgun (WGS) entry which is preliminary data.</text>
</comment>
<keyword evidence="3" id="KW-0998">Cell outer membrane</keyword>
<evidence type="ECO:0000313" key="9">
    <source>
        <dbReference type="Proteomes" id="UP000248311"/>
    </source>
</evidence>
<feature type="signal peptide" evidence="6">
    <location>
        <begin position="1"/>
        <end position="26"/>
    </location>
</feature>
<dbReference type="Proteomes" id="UP000248311">
    <property type="component" value="Unassembled WGS sequence"/>
</dbReference>
<organism evidence="8 9">
    <name type="scientific">Pseudoroseicyclus aestuarii</name>
    <dbReference type="NCBI Taxonomy" id="1795041"/>
    <lineage>
        <taxon>Bacteria</taxon>
        <taxon>Pseudomonadati</taxon>
        <taxon>Pseudomonadota</taxon>
        <taxon>Alphaproteobacteria</taxon>
        <taxon>Rhodobacterales</taxon>
        <taxon>Paracoccaceae</taxon>
        <taxon>Pseudoroseicyclus</taxon>
    </lineage>
</organism>
<dbReference type="PANTHER" id="PTHR30329">
    <property type="entry name" value="STATOR ELEMENT OF FLAGELLAR MOTOR COMPLEX"/>
    <property type="match status" value="1"/>
</dbReference>
<dbReference type="Gene3D" id="3.40.1520.20">
    <property type="match status" value="2"/>
</dbReference>
<evidence type="ECO:0000313" key="8">
    <source>
        <dbReference type="EMBL" id="PYE84744.1"/>
    </source>
</evidence>
<evidence type="ECO:0000256" key="2">
    <source>
        <dbReference type="ARBA" id="ARBA00023136"/>
    </source>
</evidence>
<feature type="region of interest" description="Disordered" evidence="5">
    <location>
        <begin position="597"/>
        <end position="655"/>
    </location>
</feature>
<keyword evidence="2 4" id="KW-0472">Membrane</keyword>
<dbReference type="PANTHER" id="PTHR30329:SF21">
    <property type="entry name" value="LIPOPROTEIN YIAD-RELATED"/>
    <property type="match status" value="1"/>
</dbReference>
<gene>
    <name evidence="8" type="ORF">DFP88_102547</name>
</gene>
<dbReference type="InterPro" id="IPR050330">
    <property type="entry name" value="Bact_OuterMem_StrucFunc"/>
</dbReference>
<evidence type="ECO:0000256" key="1">
    <source>
        <dbReference type="ARBA" id="ARBA00004442"/>
    </source>
</evidence>
<feature type="domain" description="OmpA-like" evidence="7">
    <location>
        <begin position="481"/>
        <end position="598"/>
    </location>
</feature>
<dbReference type="InterPro" id="IPR036737">
    <property type="entry name" value="OmpA-like_sf"/>
</dbReference>
<accession>A0A318T3G1</accession>
<dbReference type="RefSeq" id="WP_110813804.1">
    <property type="nucleotide sequence ID" value="NZ_QJTE01000002.1"/>
</dbReference>
<feature type="compositionally biased region" description="Acidic residues" evidence="5">
    <location>
        <begin position="602"/>
        <end position="632"/>
    </location>
</feature>
<evidence type="ECO:0000256" key="6">
    <source>
        <dbReference type="SAM" id="SignalP"/>
    </source>
</evidence>
<evidence type="ECO:0000256" key="3">
    <source>
        <dbReference type="ARBA" id="ARBA00023237"/>
    </source>
</evidence>
<dbReference type="Pfam" id="PF00691">
    <property type="entry name" value="OmpA"/>
    <property type="match status" value="1"/>
</dbReference>
<keyword evidence="9" id="KW-1185">Reference proteome</keyword>
<dbReference type="Gene3D" id="3.30.1330.60">
    <property type="entry name" value="OmpA-like domain"/>
    <property type="match status" value="1"/>
</dbReference>
<evidence type="ECO:0000259" key="7">
    <source>
        <dbReference type="PROSITE" id="PS51123"/>
    </source>
</evidence>
<evidence type="ECO:0000256" key="4">
    <source>
        <dbReference type="PROSITE-ProRule" id="PRU00473"/>
    </source>
</evidence>
<dbReference type="EMBL" id="QJTE01000002">
    <property type="protein sequence ID" value="PYE84744.1"/>
    <property type="molecule type" value="Genomic_DNA"/>
</dbReference>
<dbReference type="GO" id="GO:0009279">
    <property type="term" value="C:cell outer membrane"/>
    <property type="evidence" value="ECO:0007669"/>
    <property type="project" value="UniProtKB-SubCell"/>
</dbReference>
<dbReference type="OrthoDB" id="5525824at2"/>
<dbReference type="Pfam" id="PF04972">
    <property type="entry name" value="BON"/>
    <property type="match status" value="1"/>
</dbReference>
<dbReference type="AlphaFoldDB" id="A0A318T3G1"/>
<proteinExistence type="predicted"/>
<dbReference type="CDD" id="cd07185">
    <property type="entry name" value="OmpA_C-like"/>
    <property type="match status" value="1"/>
</dbReference>
<dbReference type="InterPro" id="IPR006664">
    <property type="entry name" value="OMP_bac"/>
</dbReference>